<feature type="compositionally biased region" description="Polar residues" evidence="6">
    <location>
        <begin position="135"/>
        <end position="145"/>
    </location>
</feature>
<reference evidence="9 10" key="1">
    <citation type="submission" date="2024-01" db="EMBL/GenBank/DDBJ databases">
        <title>Genome assemblies of Stephania.</title>
        <authorList>
            <person name="Yang L."/>
        </authorList>
    </citation>
    <scope>NUCLEOTIDE SEQUENCE [LARGE SCALE GENOMIC DNA]</scope>
    <source>
        <strain evidence="9">QJT</strain>
        <tissue evidence="9">Leaf</tissue>
    </source>
</reference>
<evidence type="ECO:0000256" key="5">
    <source>
        <dbReference type="ARBA" id="ARBA00023034"/>
    </source>
</evidence>
<evidence type="ECO:0000256" key="7">
    <source>
        <dbReference type="SAM" id="Phobius"/>
    </source>
</evidence>
<gene>
    <name evidence="9" type="ORF">Sjap_019606</name>
</gene>
<dbReference type="GO" id="GO:0000139">
    <property type="term" value="C:Golgi membrane"/>
    <property type="evidence" value="ECO:0007669"/>
    <property type="project" value="UniProtKB-SubCell"/>
</dbReference>
<keyword evidence="4" id="KW-0735">Signal-anchor</keyword>
<keyword evidence="5" id="KW-0333">Golgi apparatus</keyword>
<feature type="compositionally biased region" description="Basic and acidic residues" evidence="6">
    <location>
        <begin position="305"/>
        <end position="317"/>
    </location>
</feature>
<keyword evidence="10" id="KW-1185">Reference proteome</keyword>
<comment type="similarity">
    <text evidence="2">Belongs to the glycosyltransferase 47 family.</text>
</comment>
<dbReference type="EMBL" id="JBBNAE010000008">
    <property type="protein sequence ID" value="KAK9102352.1"/>
    <property type="molecule type" value="Genomic_DNA"/>
</dbReference>
<evidence type="ECO:0000313" key="10">
    <source>
        <dbReference type="Proteomes" id="UP001417504"/>
    </source>
</evidence>
<feature type="region of interest" description="Disordered" evidence="6">
    <location>
        <begin position="132"/>
        <end position="180"/>
    </location>
</feature>
<feature type="compositionally biased region" description="Polar residues" evidence="6">
    <location>
        <begin position="288"/>
        <end position="303"/>
    </location>
</feature>
<evidence type="ECO:0000256" key="1">
    <source>
        <dbReference type="ARBA" id="ARBA00004323"/>
    </source>
</evidence>
<feature type="region of interest" description="Disordered" evidence="6">
    <location>
        <begin position="273"/>
        <end position="319"/>
    </location>
</feature>
<name>A0AAP0F1Y0_9MAGN</name>
<organism evidence="9 10">
    <name type="scientific">Stephania japonica</name>
    <dbReference type="NCBI Taxonomy" id="461633"/>
    <lineage>
        <taxon>Eukaryota</taxon>
        <taxon>Viridiplantae</taxon>
        <taxon>Streptophyta</taxon>
        <taxon>Embryophyta</taxon>
        <taxon>Tracheophyta</taxon>
        <taxon>Spermatophyta</taxon>
        <taxon>Magnoliopsida</taxon>
        <taxon>Ranunculales</taxon>
        <taxon>Menispermaceae</taxon>
        <taxon>Menispermoideae</taxon>
        <taxon>Cissampelideae</taxon>
        <taxon>Stephania</taxon>
    </lineage>
</organism>
<feature type="compositionally biased region" description="Basic and acidic residues" evidence="6">
    <location>
        <begin position="154"/>
        <end position="173"/>
    </location>
</feature>
<dbReference type="InterPro" id="IPR004263">
    <property type="entry name" value="Exostosin"/>
</dbReference>
<accession>A0AAP0F1Y0</accession>
<evidence type="ECO:0000256" key="2">
    <source>
        <dbReference type="ARBA" id="ARBA00010271"/>
    </source>
</evidence>
<dbReference type="Proteomes" id="UP001417504">
    <property type="component" value="Unassembled WGS sequence"/>
</dbReference>
<comment type="caution">
    <text evidence="9">The sequence shown here is derived from an EMBL/GenBank/DDBJ whole genome shotgun (WGS) entry which is preliminary data.</text>
</comment>
<dbReference type="AlphaFoldDB" id="A0AAP0F1Y0"/>
<feature type="domain" description="Exostosin GT47" evidence="8">
    <location>
        <begin position="418"/>
        <end position="700"/>
    </location>
</feature>
<keyword evidence="7" id="KW-0472">Membrane</keyword>
<evidence type="ECO:0000313" key="9">
    <source>
        <dbReference type="EMBL" id="KAK9102352.1"/>
    </source>
</evidence>
<feature type="compositionally biased region" description="Basic and acidic residues" evidence="6">
    <location>
        <begin position="201"/>
        <end position="235"/>
    </location>
</feature>
<dbReference type="Pfam" id="PF03016">
    <property type="entry name" value="Exostosin_GT47"/>
    <property type="match status" value="1"/>
</dbReference>
<keyword evidence="3" id="KW-0328">Glycosyltransferase</keyword>
<evidence type="ECO:0000256" key="3">
    <source>
        <dbReference type="ARBA" id="ARBA00022676"/>
    </source>
</evidence>
<evidence type="ECO:0000256" key="6">
    <source>
        <dbReference type="SAM" id="MobiDB-lite"/>
    </source>
</evidence>
<keyword evidence="3" id="KW-0808">Transferase</keyword>
<protein>
    <recommendedName>
        <fullName evidence="8">Exostosin GT47 domain-containing protein</fullName>
    </recommendedName>
</protein>
<keyword evidence="7" id="KW-1133">Transmembrane helix</keyword>
<sequence>MPIFHKATDSILKGIYASEGWFMRLMEKNKMFAISTIFSISDATTANEETKNENESEKEASKLTHSAVRVLQAILFNFGDRASLQKMCQVETRRLLMGIGMIASFVLICQFISLPYGNLLIPLLPGAKLPMPGKANSTTEDSISKSAIIGPSSHMDDKSLTDEMEKTAKRDSTDISNDFSLERGSQVDAFEQANLTKATDKYSPEKVIDPGKSFDIENVEDSHNDSVPQKTREPKNSNGRLSDIARKEDANLILDGTEGGHIASVSSPLLPVPIVSTGDPGTQKELDQNSSTSLDPNISSATKQLEGKTSKDEKPETLSRFPAHLNISSPITNVRKKSPQKTFQNSVMSISDMNLLLLQNHASSQSAKPRWSTARDGEVLSVRRQIHNAAITDKGDPELFPPLFRNISKFKRSYELMEQTLKVYVYKEGANPIFHRPITKGIYASEGWFMKHMEGNKKFVVKNPKRAHLFYLPFSSRMLETTLYVPNSHSHKNLVQYLKDYIDLISTKYPFWNRTGGADHFLVACHDWAPTETRQAYMGNTIRALCNADAHDSFMIGKDVSLPETLVHSPKEPSKDPGGKHPSQRQILAFFAGNMHGYLRPILLQHWENKDPDMKIFGRMGRGTRSKMNYIQHMKSSKYCICAKGFEVNSPRVVESILYECVPVIISDNYVPPFFEVLNWEEFAVFVAEKDIPNLKNILLSIPRERYLMMHMRIKKLQQHFMWHTRPVKYDIFHMILHSIWYNRVFQINPR</sequence>
<comment type="subcellular location">
    <subcellularLocation>
        <location evidence="1">Golgi apparatus membrane</location>
        <topology evidence="1">Single-pass type II membrane protein</topology>
    </subcellularLocation>
</comment>
<feature type="transmembrane region" description="Helical" evidence="7">
    <location>
        <begin position="95"/>
        <end position="116"/>
    </location>
</feature>
<proteinExistence type="inferred from homology"/>
<keyword evidence="7" id="KW-0812">Transmembrane</keyword>
<dbReference type="PANTHER" id="PTHR11062:SF108">
    <property type="entry name" value="EXOSTOSIN FAMILY PROTEIN"/>
    <property type="match status" value="1"/>
</dbReference>
<dbReference type="GO" id="GO:0016757">
    <property type="term" value="F:glycosyltransferase activity"/>
    <property type="evidence" value="ECO:0007669"/>
    <property type="project" value="UniProtKB-KW"/>
</dbReference>
<dbReference type="PANTHER" id="PTHR11062">
    <property type="entry name" value="EXOSTOSIN HEPARAN SULFATE GLYCOSYLTRANSFERASE -RELATED"/>
    <property type="match status" value="1"/>
</dbReference>
<feature type="region of interest" description="Disordered" evidence="6">
    <location>
        <begin position="201"/>
        <end position="244"/>
    </location>
</feature>
<evidence type="ECO:0000256" key="4">
    <source>
        <dbReference type="ARBA" id="ARBA00022968"/>
    </source>
</evidence>
<evidence type="ECO:0000259" key="8">
    <source>
        <dbReference type="Pfam" id="PF03016"/>
    </source>
</evidence>
<dbReference type="InterPro" id="IPR040911">
    <property type="entry name" value="Exostosin_GT47"/>
</dbReference>